<dbReference type="EMBL" id="MHCC01000027">
    <property type="protein sequence ID" value="OGY12506.1"/>
    <property type="molecule type" value="Genomic_DNA"/>
</dbReference>
<name>A0A1G1VAX6_9BACT</name>
<protein>
    <submittedName>
        <fullName evidence="1">Uncharacterized protein</fullName>
    </submittedName>
</protein>
<dbReference type="AlphaFoldDB" id="A0A1G1VAX6"/>
<gene>
    <name evidence="1" type="ORF">A3A77_00850</name>
</gene>
<proteinExistence type="predicted"/>
<organism evidence="1 2">
    <name type="scientific">Candidatus Blackburnbacteria bacterium RIFCSPLOWO2_01_FULL_40_20</name>
    <dbReference type="NCBI Taxonomy" id="1797519"/>
    <lineage>
        <taxon>Bacteria</taxon>
        <taxon>Candidatus Blackburniibacteriota</taxon>
    </lineage>
</organism>
<sequence>MKISFERNKKKNKTRFKGEFFCCPEEVIKMLKERMSKEELIEAAVGLNAIHKANRSKQPVDLDAIKQGMDILANMSQEELDRLLKSLRNGSEK</sequence>
<comment type="caution">
    <text evidence="1">The sequence shown here is derived from an EMBL/GenBank/DDBJ whole genome shotgun (WGS) entry which is preliminary data.</text>
</comment>
<evidence type="ECO:0000313" key="2">
    <source>
        <dbReference type="Proteomes" id="UP000178659"/>
    </source>
</evidence>
<reference evidence="1 2" key="1">
    <citation type="journal article" date="2016" name="Nat. Commun.">
        <title>Thousands of microbial genomes shed light on interconnected biogeochemical processes in an aquifer system.</title>
        <authorList>
            <person name="Anantharaman K."/>
            <person name="Brown C.T."/>
            <person name="Hug L.A."/>
            <person name="Sharon I."/>
            <person name="Castelle C.J."/>
            <person name="Probst A.J."/>
            <person name="Thomas B.C."/>
            <person name="Singh A."/>
            <person name="Wilkins M.J."/>
            <person name="Karaoz U."/>
            <person name="Brodie E.L."/>
            <person name="Williams K.H."/>
            <person name="Hubbard S.S."/>
            <person name="Banfield J.F."/>
        </authorList>
    </citation>
    <scope>NUCLEOTIDE SEQUENCE [LARGE SCALE GENOMIC DNA]</scope>
</reference>
<dbReference type="Proteomes" id="UP000178659">
    <property type="component" value="Unassembled WGS sequence"/>
</dbReference>
<accession>A0A1G1VAX6</accession>
<evidence type="ECO:0000313" key="1">
    <source>
        <dbReference type="EMBL" id="OGY12506.1"/>
    </source>
</evidence>